<gene>
    <name evidence="1" type="ORF">ARMSODRAFT_1016307</name>
</gene>
<evidence type="ECO:0000313" key="2">
    <source>
        <dbReference type="Proteomes" id="UP000218334"/>
    </source>
</evidence>
<evidence type="ECO:0000313" key="1">
    <source>
        <dbReference type="EMBL" id="PBK72338.1"/>
    </source>
</evidence>
<dbReference type="EMBL" id="KZ293422">
    <property type="protein sequence ID" value="PBK72338.1"/>
    <property type="molecule type" value="Genomic_DNA"/>
</dbReference>
<proteinExistence type="predicted"/>
<dbReference type="AlphaFoldDB" id="A0A2H3C1Z5"/>
<accession>A0A2H3C1Z5</accession>
<reference evidence="2" key="1">
    <citation type="journal article" date="2017" name="Nat. Ecol. Evol.">
        <title>Genome expansion and lineage-specific genetic innovations in the forest pathogenic fungi Armillaria.</title>
        <authorList>
            <person name="Sipos G."/>
            <person name="Prasanna A.N."/>
            <person name="Walter M.C."/>
            <person name="O'Connor E."/>
            <person name="Balint B."/>
            <person name="Krizsan K."/>
            <person name="Kiss B."/>
            <person name="Hess J."/>
            <person name="Varga T."/>
            <person name="Slot J."/>
            <person name="Riley R."/>
            <person name="Boka B."/>
            <person name="Rigling D."/>
            <person name="Barry K."/>
            <person name="Lee J."/>
            <person name="Mihaltcheva S."/>
            <person name="LaButti K."/>
            <person name="Lipzen A."/>
            <person name="Waldron R."/>
            <person name="Moloney N.M."/>
            <person name="Sperisen C."/>
            <person name="Kredics L."/>
            <person name="Vagvoelgyi C."/>
            <person name="Patrignani A."/>
            <person name="Fitzpatrick D."/>
            <person name="Nagy I."/>
            <person name="Doyle S."/>
            <person name="Anderson J.B."/>
            <person name="Grigoriev I.V."/>
            <person name="Gueldener U."/>
            <person name="Muensterkoetter M."/>
            <person name="Nagy L.G."/>
        </authorList>
    </citation>
    <scope>NUCLEOTIDE SEQUENCE [LARGE SCALE GENOMIC DNA]</scope>
    <source>
        <strain evidence="2">28-4</strain>
    </source>
</reference>
<name>A0A2H3C1Z5_9AGAR</name>
<sequence>MSSNPSVQSIVLQSTSALPLTSVRSLLHHIAGFSFTCQFTLRRLLSDASDGHPALESKIDRVSRAFLRFPGEEDEASQWNCLACVPFHVTSRLRGRFSPDVYAQLLCLQHGTNHLDEIRELLLSNLPEEGIVLEPIVWARLLHKLLPFGPDDRDIALYFFEIIPSNYWNANFVVPPPVYEWEEIKIIKNANSTADHLRSTVHNYLYPWVGDSIIQGKLNVTDSIFNPESPDDYPSPQDPRLRFLLTIVGSPSIQRTGIDLPSGNIFRKAISEIETFFRIDHLFYIFQSSLPIVEFNNHRHAILKLLYMLLSSDHFGKREVPVERQHAALVLFLRMVEFTFPLPPFMARNWCTPGLAAEFVRIAFEDGSWTSIDPPDRLYELLHCLVQFPPIMNQAFEYAGAMRLFDRLVEKLHYSHGNPFDCIHSSYIPTVLEMFITGLPPSNLEPQICQKFLGYLHEPDTLFAVCAFLVGDSDDRTLHGLASLCPDDPAWPVCLQRLREYAYPPRLSDRRNIPGILADLTTFIEGGGVGSFGRTAPSGAEQIAQVDDSSVDSPKDTWRNAWRRVQRYITNGAAHEDMALSSIGTV</sequence>
<protein>
    <submittedName>
        <fullName evidence="1">Uncharacterized protein</fullName>
    </submittedName>
</protein>
<organism evidence="1 2">
    <name type="scientific">Armillaria solidipes</name>
    <dbReference type="NCBI Taxonomy" id="1076256"/>
    <lineage>
        <taxon>Eukaryota</taxon>
        <taxon>Fungi</taxon>
        <taxon>Dikarya</taxon>
        <taxon>Basidiomycota</taxon>
        <taxon>Agaricomycotina</taxon>
        <taxon>Agaricomycetes</taxon>
        <taxon>Agaricomycetidae</taxon>
        <taxon>Agaricales</taxon>
        <taxon>Marasmiineae</taxon>
        <taxon>Physalacriaceae</taxon>
        <taxon>Armillaria</taxon>
    </lineage>
</organism>
<dbReference type="Proteomes" id="UP000218334">
    <property type="component" value="Unassembled WGS sequence"/>
</dbReference>
<keyword evidence="2" id="KW-1185">Reference proteome</keyword>